<evidence type="ECO:0000313" key="2">
    <source>
        <dbReference type="EMBL" id="QJH99990.1"/>
    </source>
</evidence>
<protein>
    <submittedName>
        <fullName evidence="1">Uncharacterized protein</fullName>
    </submittedName>
</protein>
<reference evidence="1" key="1">
    <citation type="submission" date="2020-03" db="EMBL/GenBank/DDBJ databases">
        <title>The deep terrestrial virosphere.</title>
        <authorList>
            <person name="Holmfeldt K."/>
            <person name="Nilsson E."/>
            <person name="Simone D."/>
            <person name="Lopez-Fernandez M."/>
            <person name="Wu X."/>
            <person name="de Brujin I."/>
            <person name="Lundin D."/>
            <person name="Andersson A."/>
            <person name="Bertilsson S."/>
            <person name="Dopson M."/>
        </authorList>
    </citation>
    <scope>NUCLEOTIDE SEQUENCE</scope>
    <source>
        <strain evidence="1">TM448A02085</strain>
        <strain evidence="2">TM448B01760</strain>
    </source>
</reference>
<dbReference type="AlphaFoldDB" id="A0A6H1ZV76"/>
<name>A0A6H1ZV76_9ZZZZ</name>
<dbReference type="EMBL" id="MT144821">
    <property type="protein sequence ID" value="QJH99990.1"/>
    <property type="molecule type" value="Genomic_DNA"/>
</dbReference>
<accession>A0A6H1ZV76</accession>
<dbReference type="EMBL" id="MT144258">
    <property type="protein sequence ID" value="QJA51379.1"/>
    <property type="molecule type" value="Genomic_DNA"/>
</dbReference>
<gene>
    <name evidence="1" type="ORF">TM448A02085_0001</name>
    <name evidence="2" type="ORF">TM448B01760_0002</name>
</gene>
<proteinExistence type="predicted"/>
<sequence>MNINPLTVLIRDKNGDLKLIDHPYIEVWTDSSGTIDCCENIEKRKKSSEVDYNFQVVEE</sequence>
<organism evidence="1">
    <name type="scientific">viral metagenome</name>
    <dbReference type="NCBI Taxonomy" id="1070528"/>
    <lineage>
        <taxon>unclassified sequences</taxon>
        <taxon>metagenomes</taxon>
        <taxon>organismal metagenomes</taxon>
    </lineage>
</organism>
<evidence type="ECO:0000313" key="1">
    <source>
        <dbReference type="EMBL" id="QJA51379.1"/>
    </source>
</evidence>